<dbReference type="InterPro" id="IPR050173">
    <property type="entry name" value="ABC_transporter_C-like"/>
</dbReference>
<dbReference type="GO" id="GO:0042626">
    <property type="term" value="F:ATPase-coupled transmembrane transporter activity"/>
    <property type="evidence" value="ECO:0007669"/>
    <property type="project" value="TreeGrafter"/>
</dbReference>
<evidence type="ECO:0000313" key="4">
    <source>
        <dbReference type="WBParaSite" id="maker-unitig_20393-snap-gene-0.2-mRNA-1"/>
    </source>
</evidence>
<organism evidence="3 4">
    <name type="scientific">Macrostomum lignano</name>
    <dbReference type="NCBI Taxonomy" id="282301"/>
    <lineage>
        <taxon>Eukaryota</taxon>
        <taxon>Metazoa</taxon>
        <taxon>Spiralia</taxon>
        <taxon>Lophotrochozoa</taxon>
        <taxon>Platyhelminthes</taxon>
        <taxon>Rhabditophora</taxon>
        <taxon>Macrostomorpha</taxon>
        <taxon>Macrostomida</taxon>
        <taxon>Macrostomidae</taxon>
        <taxon>Macrostomum</taxon>
    </lineage>
</organism>
<proteinExistence type="predicted"/>
<dbReference type="InterPro" id="IPR027417">
    <property type="entry name" value="P-loop_NTPase"/>
</dbReference>
<dbReference type="PANTHER" id="PTHR24223">
    <property type="entry name" value="ATP-BINDING CASSETTE SUB-FAMILY C"/>
    <property type="match status" value="1"/>
</dbReference>
<dbReference type="SUPFAM" id="SSF52540">
    <property type="entry name" value="P-loop containing nucleoside triphosphate hydrolases"/>
    <property type="match status" value="1"/>
</dbReference>
<reference evidence="4" key="1">
    <citation type="submission" date="2016-11" db="UniProtKB">
        <authorList>
            <consortium name="WormBaseParasite"/>
        </authorList>
    </citation>
    <scope>IDENTIFICATION</scope>
</reference>
<evidence type="ECO:0000313" key="3">
    <source>
        <dbReference type="Proteomes" id="UP000095280"/>
    </source>
</evidence>
<name>A0A1I8F4M0_9PLAT</name>
<evidence type="ECO:0000256" key="1">
    <source>
        <dbReference type="ARBA" id="ARBA00022741"/>
    </source>
</evidence>
<dbReference type="WBParaSite" id="maker-unitig_20393-snap-gene-0.2-mRNA-1">
    <property type="protein sequence ID" value="maker-unitig_20393-snap-gene-0.2-mRNA-1"/>
    <property type="gene ID" value="maker-unitig_20393-snap-gene-0.2"/>
</dbReference>
<dbReference type="Proteomes" id="UP000095280">
    <property type="component" value="Unplaced"/>
</dbReference>
<sequence length="180" mass="19664">HQPVGGGQKQRVSLARAVYHNADIYLLDDPLVCLTWAATSLSGCWGRRASWPAAPPAGDQRAALAAADRRILVLDGRTVSEEGATRRLLAWNGPFAQFVEGCTRWRRKTQAAMMKLTMAAGGSSSSEPDAAVSQELPENASSKCRTCFLCPNRGHLRTLSYMYSNFMQPRTQISLNPKPS</sequence>
<keyword evidence="3" id="KW-1185">Reference proteome</keyword>
<evidence type="ECO:0000256" key="2">
    <source>
        <dbReference type="ARBA" id="ARBA00022840"/>
    </source>
</evidence>
<dbReference type="AlphaFoldDB" id="A0A1I8F4M0"/>
<keyword evidence="1" id="KW-0547">Nucleotide-binding</keyword>
<keyword evidence="2" id="KW-0067">ATP-binding</keyword>
<accession>A0A1I8F4M0</accession>
<dbReference type="Gene3D" id="3.40.50.300">
    <property type="entry name" value="P-loop containing nucleotide triphosphate hydrolases"/>
    <property type="match status" value="1"/>
</dbReference>
<protein>
    <submittedName>
        <fullName evidence="4">ABC transporter domain-containing protein</fullName>
    </submittedName>
</protein>
<dbReference type="GO" id="GO:0016020">
    <property type="term" value="C:membrane"/>
    <property type="evidence" value="ECO:0007669"/>
    <property type="project" value="TreeGrafter"/>
</dbReference>
<dbReference type="GO" id="GO:0005524">
    <property type="term" value="F:ATP binding"/>
    <property type="evidence" value="ECO:0007669"/>
    <property type="project" value="UniProtKB-KW"/>
</dbReference>